<sequence>MIFIFLLIWTLIAETTPCIIFVLYILGTTTLLTIALSEIKIINNYLIADRVFYNTASLFHIVKSVWLTLLLSLLVAFSASTILLLQTIYIDQAVILILGMDVIVIWLIHNRIKNKLSLTVKGAFLDAIARRMTVWINTALLIIVFVTYQFYTTPTTEIHTIDCNFLDFLSSTLRYRELVEWKVVSLSMQNMDDNYAFYSWLFYLFMTQGIFAWAYSKLLLSINISKSVLEIGKRGETKNYFLIGFIGAIVLLLISTLFVNHLYEKHHIQKMEKLVKKAYSEIDTRLNQQLKSSEQKILDDIDTIIDKQIEIAFVPVYDAIPGLSNYYYSLKGEYTRIALKGHDLYCEYKNATLLPYYNKFLPTGYKLKKCNEQMLHNEIQSRINSHLFVQNNFSTRIRTTSEIVNSSIISNISNLRGSLKSTMESFESNESISENKQIQLQLHNINAKFNDIFDSSSRDIAKKSLSGVGTIVLSTSISKAIMSKMLLKIGAKSAGKAASFVAGSATGLTVCSPSGPWALLCGVITGTASWIGVDAALTEIDQAFNEDDFQLSVKKMIDSEKHTLKTLMKDSYHQWVLDIFKNLNRNSQSLQSPHKQLQQK</sequence>
<feature type="transmembrane region" description="Helical" evidence="1">
    <location>
        <begin position="64"/>
        <end position="88"/>
    </location>
</feature>
<feature type="transmembrane region" description="Helical" evidence="1">
    <location>
        <begin position="197"/>
        <end position="220"/>
    </location>
</feature>
<keyword evidence="1" id="KW-1133">Transmembrane helix</keyword>
<dbReference type="Proteomes" id="UP000671852">
    <property type="component" value="Chromosome"/>
</dbReference>
<evidence type="ECO:0000313" key="3">
    <source>
        <dbReference type="Proteomes" id="UP000671852"/>
    </source>
</evidence>
<feature type="transmembrane region" description="Helical" evidence="1">
    <location>
        <begin position="240"/>
        <end position="263"/>
    </location>
</feature>
<reference evidence="2" key="2">
    <citation type="submission" date="2021-04" db="EMBL/GenBank/DDBJ databases">
        <title>Isolation and characterization of a novel species of the genus Sulfurimonas.</title>
        <authorList>
            <person name="Fukui M."/>
        </authorList>
    </citation>
    <scope>NUCLEOTIDE SEQUENCE</scope>
    <source>
        <strain evidence="2">H1576</strain>
    </source>
</reference>
<accession>A0A975GDV3</accession>
<name>A0A975GDV3_9BACT</name>
<evidence type="ECO:0000313" key="2">
    <source>
        <dbReference type="EMBL" id="QSZ43116.1"/>
    </source>
</evidence>
<proteinExistence type="predicted"/>
<organism evidence="2 3">
    <name type="scientific">Sulfurimonas aquatica</name>
    <dbReference type="NCBI Taxonomy" id="2672570"/>
    <lineage>
        <taxon>Bacteria</taxon>
        <taxon>Pseudomonadati</taxon>
        <taxon>Campylobacterota</taxon>
        <taxon>Epsilonproteobacteria</taxon>
        <taxon>Campylobacterales</taxon>
        <taxon>Sulfurimonadaceae</taxon>
        <taxon>Sulfurimonas</taxon>
    </lineage>
</organism>
<reference evidence="2" key="1">
    <citation type="submission" date="2019-11" db="EMBL/GenBank/DDBJ databases">
        <authorList>
            <person name="Kojima H."/>
        </authorList>
    </citation>
    <scope>NUCLEOTIDE SEQUENCE</scope>
    <source>
        <strain evidence="2">H1576</strain>
    </source>
</reference>
<feature type="transmembrane region" description="Helical" evidence="1">
    <location>
        <begin position="94"/>
        <end position="112"/>
    </location>
</feature>
<evidence type="ECO:0000256" key="1">
    <source>
        <dbReference type="SAM" id="Phobius"/>
    </source>
</evidence>
<keyword evidence="1" id="KW-0472">Membrane</keyword>
<feature type="transmembrane region" description="Helical" evidence="1">
    <location>
        <begin position="132"/>
        <end position="151"/>
    </location>
</feature>
<dbReference type="EMBL" id="CP046072">
    <property type="protein sequence ID" value="QSZ43116.1"/>
    <property type="molecule type" value="Genomic_DNA"/>
</dbReference>
<gene>
    <name evidence="2" type="ORF">GJV85_10975</name>
</gene>
<protein>
    <submittedName>
        <fullName evidence="2">Uncharacterized protein</fullName>
    </submittedName>
</protein>
<keyword evidence="3" id="KW-1185">Reference proteome</keyword>
<dbReference type="AlphaFoldDB" id="A0A975GDV3"/>
<dbReference type="KEGG" id="saqt:GJV85_10975"/>
<keyword evidence="1" id="KW-0812">Transmembrane</keyword>